<sequence>MKKELSNYGMAAKLKLSMDKDDPDDLELTTECIKEQLLKRSHNHSLSDMDYRFYIKILWFGFIDEGYGFGSIVAFDRTTRSDQKDKYVELFHFERNEIILYDKSIVRPRLRRLTHQEKTRLPEVISVFIQVNALLEIERLAKEYSWSENELSSDEFKAREEVRKEIFDEASDYSESCFRSENEGWFYSDTDDEY</sequence>
<protein>
    <recommendedName>
        <fullName evidence="3">DUF4240 domain-containing protein</fullName>
    </recommendedName>
</protein>
<reference evidence="1" key="1">
    <citation type="submission" date="2023-02" db="EMBL/GenBank/DDBJ databases">
        <title>The sequence of Aeromonas allosaccharophila K520.</title>
        <authorList>
            <person name="Luo X."/>
        </authorList>
    </citation>
    <scope>NUCLEOTIDE SEQUENCE</scope>
    <source>
        <strain evidence="1">K520</strain>
        <plasmid evidence="1">pK520-MPH</plasmid>
    </source>
</reference>
<dbReference type="EMBL" id="CP118990">
    <property type="protein sequence ID" value="WED79276.1"/>
    <property type="molecule type" value="Genomic_DNA"/>
</dbReference>
<evidence type="ECO:0000313" key="1">
    <source>
        <dbReference type="EMBL" id="WED79276.1"/>
    </source>
</evidence>
<name>A0AAX3P0R6_9GAMM</name>
<dbReference type="AlphaFoldDB" id="A0AAX3P0R6"/>
<organism evidence="1 2">
    <name type="scientific">Aeromonas allosaccharophila</name>
    <dbReference type="NCBI Taxonomy" id="656"/>
    <lineage>
        <taxon>Bacteria</taxon>
        <taxon>Pseudomonadati</taxon>
        <taxon>Pseudomonadota</taxon>
        <taxon>Gammaproteobacteria</taxon>
        <taxon>Aeromonadales</taxon>
        <taxon>Aeromonadaceae</taxon>
        <taxon>Aeromonas</taxon>
    </lineage>
</organism>
<keyword evidence="1" id="KW-0614">Plasmid</keyword>
<evidence type="ECO:0008006" key="3">
    <source>
        <dbReference type="Google" id="ProtNLM"/>
    </source>
</evidence>
<dbReference type="Proteomes" id="UP001213721">
    <property type="component" value="Plasmid pK520-MPH"/>
</dbReference>
<accession>A0AAX3P0R6</accession>
<proteinExistence type="predicted"/>
<geneLocation type="plasmid" evidence="1 2">
    <name>pK520-MPH</name>
</geneLocation>
<evidence type="ECO:0000313" key="2">
    <source>
        <dbReference type="Proteomes" id="UP001213721"/>
    </source>
</evidence>
<dbReference type="RefSeq" id="WP_104453313.1">
    <property type="nucleotide sequence ID" value="NZ_CP118990.1"/>
</dbReference>
<gene>
    <name evidence="1" type="ORF">PYU98_25340</name>
</gene>